<dbReference type="InterPro" id="IPR027417">
    <property type="entry name" value="P-loop_NTPase"/>
</dbReference>
<evidence type="ECO:0000313" key="1">
    <source>
        <dbReference type="EMBL" id="KAG1815138.1"/>
    </source>
</evidence>
<keyword evidence="2" id="KW-1185">Reference proteome</keyword>
<dbReference type="OrthoDB" id="3353471at2759"/>
<evidence type="ECO:0000313" key="2">
    <source>
        <dbReference type="Proteomes" id="UP000807769"/>
    </source>
</evidence>
<accession>A0A9P7EAC9</accession>
<proteinExistence type="predicted"/>
<dbReference type="RefSeq" id="XP_041192275.1">
    <property type="nucleotide sequence ID" value="XM_041329434.1"/>
</dbReference>
<dbReference type="AlphaFoldDB" id="A0A9P7EAC9"/>
<gene>
    <name evidence="1" type="ORF">BJ212DRAFT_1224568</name>
</gene>
<dbReference type="Proteomes" id="UP000807769">
    <property type="component" value="Unassembled WGS sequence"/>
</dbReference>
<comment type="caution">
    <text evidence="1">The sequence shown here is derived from an EMBL/GenBank/DDBJ whole genome shotgun (WGS) entry which is preliminary data.</text>
</comment>
<organism evidence="1 2">
    <name type="scientific">Suillus subaureus</name>
    <dbReference type="NCBI Taxonomy" id="48587"/>
    <lineage>
        <taxon>Eukaryota</taxon>
        <taxon>Fungi</taxon>
        <taxon>Dikarya</taxon>
        <taxon>Basidiomycota</taxon>
        <taxon>Agaricomycotina</taxon>
        <taxon>Agaricomycetes</taxon>
        <taxon>Agaricomycetidae</taxon>
        <taxon>Boletales</taxon>
        <taxon>Suillineae</taxon>
        <taxon>Suillaceae</taxon>
        <taxon>Suillus</taxon>
    </lineage>
</organism>
<reference evidence="1" key="1">
    <citation type="journal article" date="2020" name="New Phytol.">
        <title>Comparative genomics reveals dynamic genome evolution in host specialist ectomycorrhizal fungi.</title>
        <authorList>
            <person name="Lofgren L.A."/>
            <person name="Nguyen N.H."/>
            <person name="Vilgalys R."/>
            <person name="Ruytinx J."/>
            <person name="Liao H.L."/>
            <person name="Branco S."/>
            <person name="Kuo A."/>
            <person name="LaButti K."/>
            <person name="Lipzen A."/>
            <person name="Andreopoulos W."/>
            <person name="Pangilinan J."/>
            <person name="Riley R."/>
            <person name="Hundley H."/>
            <person name="Na H."/>
            <person name="Barry K."/>
            <person name="Grigoriev I.V."/>
            <person name="Stajich J.E."/>
            <person name="Kennedy P.G."/>
        </authorList>
    </citation>
    <scope>NUCLEOTIDE SEQUENCE</scope>
    <source>
        <strain evidence="1">MN1</strain>
    </source>
</reference>
<protein>
    <submittedName>
        <fullName evidence="1">Uncharacterized protein</fullName>
    </submittedName>
</protein>
<dbReference type="GeneID" id="64623451"/>
<name>A0A9P7EAC9_9AGAM</name>
<feature type="non-terminal residue" evidence="1">
    <location>
        <position position="81"/>
    </location>
</feature>
<dbReference type="SUPFAM" id="SSF52540">
    <property type="entry name" value="P-loop containing nucleoside triphosphate hydrolases"/>
    <property type="match status" value="1"/>
</dbReference>
<feature type="non-terminal residue" evidence="1">
    <location>
        <position position="1"/>
    </location>
</feature>
<sequence length="81" mass="9272">AKFSICRASHSLLIQRATTFNSSQGLILRRTVVDLRTDEFAHGQLYTALSRVRNQCDVRTLWSPTNEERETTNVVYSSLLE</sequence>
<dbReference type="EMBL" id="JABBWG010000019">
    <property type="protein sequence ID" value="KAG1815138.1"/>
    <property type="molecule type" value="Genomic_DNA"/>
</dbReference>